<evidence type="ECO:0000256" key="1">
    <source>
        <dbReference type="ARBA" id="ARBA00008680"/>
    </source>
</evidence>
<dbReference type="CDD" id="cd07323">
    <property type="entry name" value="LAM"/>
    <property type="match status" value="1"/>
</dbReference>
<dbReference type="SUPFAM" id="SSF54928">
    <property type="entry name" value="RNA-binding domain, RBD"/>
    <property type="match status" value="1"/>
</dbReference>
<dbReference type="PROSITE" id="PS50102">
    <property type="entry name" value="RRM"/>
    <property type="match status" value="1"/>
</dbReference>
<evidence type="ECO:0000313" key="9">
    <source>
        <dbReference type="Proteomes" id="UP001152798"/>
    </source>
</evidence>
<proteinExistence type="inferred from homology"/>
<evidence type="ECO:0000256" key="4">
    <source>
        <dbReference type="SAM" id="MobiDB-lite"/>
    </source>
</evidence>
<dbReference type="PANTHER" id="PTHR22792:SF62">
    <property type="entry name" value="LA-RELATED PROTEIN 7"/>
    <property type="match status" value="1"/>
</dbReference>
<dbReference type="Pfam" id="PF05383">
    <property type="entry name" value="La"/>
    <property type="match status" value="1"/>
</dbReference>
<dbReference type="PROSITE" id="PS50961">
    <property type="entry name" value="HTH_LA"/>
    <property type="match status" value="1"/>
</dbReference>
<dbReference type="PANTHER" id="PTHR22792">
    <property type="entry name" value="LUPUS LA PROTEIN-RELATED"/>
    <property type="match status" value="1"/>
</dbReference>
<dbReference type="InterPro" id="IPR036390">
    <property type="entry name" value="WH_DNA-bd_sf"/>
</dbReference>
<dbReference type="InterPro" id="IPR012677">
    <property type="entry name" value="Nucleotide-bd_a/b_plait_sf"/>
</dbReference>
<comment type="similarity">
    <text evidence="1">Belongs to the LARP7 family.</text>
</comment>
<dbReference type="SMART" id="SM00360">
    <property type="entry name" value="RRM"/>
    <property type="match status" value="1"/>
</dbReference>
<evidence type="ECO:0000256" key="3">
    <source>
        <dbReference type="PROSITE-ProRule" id="PRU00332"/>
    </source>
</evidence>
<dbReference type="InterPro" id="IPR045180">
    <property type="entry name" value="La_dom_prot"/>
</dbReference>
<dbReference type="AlphaFoldDB" id="A0A9P0HSA5"/>
<evidence type="ECO:0000259" key="5">
    <source>
        <dbReference type="PROSITE" id="PS50102"/>
    </source>
</evidence>
<feature type="domain" description="XRRM" evidence="7">
    <location>
        <begin position="383"/>
        <end position="491"/>
    </location>
</feature>
<dbReference type="Proteomes" id="UP001152798">
    <property type="component" value="Chromosome 7"/>
</dbReference>
<gene>
    <name evidence="8" type="ORF">NEZAVI_LOCUS15710</name>
</gene>
<dbReference type="InterPro" id="IPR006630">
    <property type="entry name" value="La_HTH"/>
</dbReference>
<accession>A0A9P0HSA5</accession>
<feature type="compositionally biased region" description="Basic residues" evidence="4">
    <location>
        <begin position="288"/>
        <end position="300"/>
    </location>
</feature>
<dbReference type="GO" id="GO:1990904">
    <property type="term" value="C:ribonucleoprotein complex"/>
    <property type="evidence" value="ECO:0007669"/>
    <property type="project" value="UniProtKB-UniRule"/>
</dbReference>
<dbReference type="SMART" id="SM00715">
    <property type="entry name" value="LA"/>
    <property type="match status" value="1"/>
</dbReference>
<reference evidence="8" key="1">
    <citation type="submission" date="2022-01" db="EMBL/GenBank/DDBJ databases">
        <authorList>
            <person name="King R."/>
        </authorList>
    </citation>
    <scope>NUCLEOTIDE SEQUENCE</scope>
</reference>
<sequence>MEVEIPENEGVTKKRGRKKQLYKNILSQMEFYFSASNLAKDRWLSQKLEEENAVPLTEFLKFNKIRALTLDVNDLAKALKKSEIIAVTDDMKVTRTQPVKFKENEDDYIIYIEQVPFDADHDYLSNIFSRYGKIDYISIPKYKNSNKCKGFAFIEFADVESAERVTKEFKKNGNYLSPDIEPAELLSIATYEEPNKAGKLVESESNVCEQSAVSESESTDKDIKLLKRRKASNSPDENQRPEKKTKIEESIEEKNTEKDETTAIESEKDDGNTSTVECEEGNPDELKKKKNRKKKSKKKKNGDAMEHSDLQVMSKKDWKRLRNKYLNMQKEKMKQLKKHIYLARKKAENSKQNGAFKKNDKAPQQTEIIKEKEITEEKKGGSSFTEGLIVKVKFSEPAVEVKELKNGLRKNHGAAFIDVKEGDNSMHVRFTTPEAASLYCESSSWPKSKILKGEKEAAYWNKIQEDRQGKLSKNVKKKERGKDKLMRKAENILRKHITFD</sequence>
<dbReference type="GO" id="GO:0003723">
    <property type="term" value="F:RNA binding"/>
    <property type="evidence" value="ECO:0007669"/>
    <property type="project" value="UniProtKB-UniRule"/>
</dbReference>
<dbReference type="OrthoDB" id="439993at2759"/>
<evidence type="ECO:0000259" key="7">
    <source>
        <dbReference type="PROSITE" id="PS51939"/>
    </source>
</evidence>
<dbReference type="Pfam" id="PF08777">
    <property type="entry name" value="RRM_3"/>
    <property type="match status" value="1"/>
</dbReference>
<dbReference type="InterPro" id="IPR036388">
    <property type="entry name" value="WH-like_DNA-bd_sf"/>
</dbReference>
<feature type="compositionally biased region" description="Basic and acidic residues" evidence="4">
    <location>
        <begin position="237"/>
        <end position="271"/>
    </location>
</feature>
<feature type="domain" description="RRM" evidence="5">
    <location>
        <begin position="108"/>
        <end position="193"/>
    </location>
</feature>
<evidence type="ECO:0000256" key="2">
    <source>
        <dbReference type="ARBA" id="ARBA00022884"/>
    </source>
</evidence>
<organism evidence="8 9">
    <name type="scientific">Nezara viridula</name>
    <name type="common">Southern green stink bug</name>
    <name type="synonym">Cimex viridulus</name>
    <dbReference type="NCBI Taxonomy" id="85310"/>
    <lineage>
        <taxon>Eukaryota</taxon>
        <taxon>Metazoa</taxon>
        <taxon>Ecdysozoa</taxon>
        <taxon>Arthropoda</taxon>
        <taxon>Hexapoda</taxon>
        <taxon>Insecta</taxon>
        <taxon>Pterygota</taxon>
        <taxon>Neoptera</taxon>
        <taxon>Paraneoptera</taxon>
        <taxon>Hemiptera</taxon>
        <taxon>Heteroptera</taxon>
        <taxon>Panheteroptera</taxon>
        <taxon>Pentatomomorpha</taxon>
        <taxon>Pentatomoidea</taxon>
        <taxon>Pentatomidae</taxon>
        <taxon>Pentatominae</taxon>
        <taxon>Nezara</taxon>
    </lineage>
</organism>
<dbReference type="Gene3D" id="3.30.70.330">
    <property type="match status" value="2"/>
</dbReference>
<evidence type="ECO:0000259" key="6">
    <source>
        <dbReference type="PROSITE" id="PS50961"/>
    </source>
</evidence>
<dbReference type="InterPro" id="IPR035979">
    <property type="entry name" value="RBD_domain_sf"/>
</dbReference>
<dbReference type="InterPro" id="IPR000504">
    <property type="entry name" value="RRM_dom"/>
</dbReference>
<keyword evidence="2 3" id="KW-0694">RNA-binding</keyword>
<dbReference type="SUPFAM" id="SSF46785">
    <property type="entry name" value="Winged helix' DNA-binding domain"/>
    <property type="match status" value="1"/>
</dbReference>
<feature type="domain" description="HTH La-type RNA-binding" evidence="6">
    <location>
        <begin position="15"/>
        <end position="104"/>
    </location>
</feature>
<feature type="region of interest" description="Disordered" evidence="4">
    <location>
        <begin position="210"/>
        <end position="311"/>
    </location>
</feature>
<evidence type="ECO:0000313" key="8">
    <source>
        <dbReference type="EMBL" id="CAH1408121.1"/>
    </source>
</evidence>
<dbReference type="Pfam" id="PF00076">
    <property type="entry name" value="RRM_1"/>
    <property type="match status" value="1"/>
</dbReference>
<dbReference type="PROSITE" id="PS51939">
    <property type="entry name" value="XRRM"/>
    <property type="match status" value="1"/>
</dbReference>
<protein>
    <submittedName>
        <fullName evidence="8">Uncharacterized protein</fullName>
    </submittedName>
</protein>
<dbReference type="EMBL" id="OV725083">
    <property type="protein sequence ID" value="CAH1408121.1"/>
    <property type="molecule type" value="Genomic_DNA"/>
</dbReference>
<dbReference type="Gene3D" id="1.10.10.10">
    <property type="entry name" value="Winged helix-like DNA-binding domain superfamily/Winged helix DNA-binding domain"/>
    <property type="match status" value="1"/>
</dbReference>
<dbReference type="InterPro" id="IPR014886">
    <property type="entry name" value="La_xRRM"/>
</dbReference>
<name>A0A9P0HSA5_NEZVI</name>
<keyword evidence="9" id="KW-1185">Reference proteome</keyword>